<protein>
    <submittedName>
        <fullName evidence="4">Similar to X-linked lymphocyte regulated gene 4 (Predicted)</fullName>
    </submittedName>
</protein>
<dbReference type="RefSeq" id="XP_006229590.1">
    <property type="nucleotide sequence ID" value="XM_006229528.5"/>
</dbReference>
<dbReference type="InterPro" id="IPR006888">
    <property type="entry name" value="XLR/SYCP3/FAM9_dom"/>
</dbReference>
<dbReference type="KEGG" id="rno:293841"/>
<feature type="compositionally biased region" description="Polar residues" evidence="2">
    <location>
        <begin position="22"/>
        <end position="34"/>
    </location>
</feature>
<feature type="region of interest" description="Disordered" evidence="2">
    <location>
        <begin position="1"/>
        <end position="65"/>
    </location>
</feature>
<dbReference type="CTD" id="434794"/>
<dbReference type="RefSeq" id="NP_001419788.1">
    <property type="nucleotide sequence ID" value="NM_001432859.1"/>
</dbReference>
<gene>
    <name evidence="5" type="primary">Xlr4a</name>
    <name evidence="4" type="synonym">RGD1565442_predicted</name>
    <name evidence="4" type="ORF">rCG_64154</name>
</gene>
<evidence type="ECO:0000259" key="3">
    <source>
        <dbReference type="Pfam" id="PF04803"/>
    </source>
</evidence>
<evidence type="ECO:0000256" key="1">
    <source>
        <dbReference type="ARBA" id="ARBA00010283"/>
    </source>
</evidence>
<dbReference type="RefSeq" id="NP_001419787.1">
    <property type="nucleotide sequence ID" value="NM_001432858.1"/>
</dbReference>
<comment type="similarity">
    <text evidence="1">Belongs to the XLR/SYCP3 family.</text>
</comment>
<reference evidence="4" key="2">
    <citation type="submission" date="2005-07" db="EMBL/GenBank/DDBJ databases">
        <authorList>
            <person name="Mural R.J."/>
            <person name="Li P.W."/>
            <person name="Adams M.D."/>
            <person name="Amanatides P.G."/>
            <person name="Baden-Tillson H."/>
            <person name="Barnstead M."/>
            <person name="Chin S.H."/>
            <person name="Dew I."/>
            <person name="Evans C.A."/>
            <person name="Ferriera S."/>
            <person name="Flanigan M."/>
            <person name="Fosler C."/>
            <person name="Glodek A."/>
            <person name="Gu Z."/>
            <person name="Holt R.A."/>
            <person name="Jennings D."/>
            <person name="Kraft C.L."/>
            <person name="Lu F."/>
            <person name="Nguyen T."/>
            <person name="Nusskern D.R."/>
            <person name="Pfannkoch C.M."/>
            <person name="Sitter C."/>
            <person name="Sutton G.G."/>
            <person name="Venter J.C."/>
            <person name="Wang Z."/>
            <person name="Woodage T."/>
            <person name="Zheng X.H."/>
            <person name="Zhong F."/>
        </authorList>
    </citation>
    <scope>NUCLEOTIDE SEQUENCE</scope>
    <source>
        <strain evidence="4">BN</strain>
    </source>
</reference>
<evidence type="ECO:0000313" key="5">
    <source>
        <dbReference type="RGD" id="1565442"/>
    </source>
</evidence>
<dbReference type="EMBL" id="CH474110">
    <property type="protein sequence ID" value="EDL82844.1"/>
    <property type="molecule type" value="Genomic_DNA"/>
</dbReference>
<dbReference type="GeneID" id="293841"/>
<dbReference type="Proteomes" id="UP000234681">
    <property type="component" value="Chromosome 1"/>
</dbReference>
<dbReference type="AGR" id="RGD:1565442"/>
<proteinExistence type="inferred from homology"/>
<accession>A6KSZ1</accession>
<sequence>MASKIKGGPPKQPKVTPDLPSDNLQQLHENNPGTNLAFETGGESTSSQETGGPKPGPSKKSFNERKRRYVLNVSHTVQNIEWKIDHFLKLQHEQRQKLYQDYSHQFLTLAVMWNIDVEQVKKHAEKLSNILDEQQKLFQQFQGIHMQKIEEFKELCDRHLKNLQAIKRCRRKAIVEEARKQMGCLERKLTEETVHVKQQEEREGNQSPLLSLLFS</sequence>
<dbReference type="RefSeq" id="NP_001419790.1">
    <property type="nucleotide sequence ID" value="NM_001432861.1"/>
</dbReference>
<name>A6KSZ1_RAT</name>
<dbReference type="RGD" id="1565442">
    <property type="gene designation" value="Xlr4a"/>
</dbReference>
<dbReference type="PANTHER" id="PTHR19368:SF7">
    <property type="entry name" value="X-LINKED LYMPHOCYTE REGULATED GENE 4-RELATED"/>
    <property type="match status" value="1"/>
</dbReference>
<dbReference type="PANTHER" id="PTHR19368">
    <property type="entry name" value="XLR/SCP3/FAM9"/>
    <property type="match status" value="1"/>
</dbReference>
<evidence type="ECO:0000256" key="2">
    <source>
        <dbReference type="SAM" id="MobiDB-lite"/>
    </source>
</evidence>
<reference evidence="4" key="1">
    <citation type="journal article" date="2005" name="Genome Res.">
        <title>Gene and alternative splicing annotation with AIR.</title>
        <authorList>
            <person name="Florea L."/>
            <person name="Di Francesco V."/>
            <person name="Miller J."/>
            <person name="Turner R."/>
            <person name="Yao A."/>
            <person name="Harris M."/>
            <person name="Walenz B."/>
            <person name="Mobarry C."/>
            <person name="Merkulov G.V."/>
            <person name="Charlab R."/>
            <person name="Dew I."/>
            <person name="Deng Z."/>
            <person name="Istrail S."/>
            <person name="Li P."/>
            <person name="Sutton G."/>
        </authorList>
    </citation>
    <scope>NUCLEOTIDE SEQUENCE</scope>
    <source>
        <strain evidence="4">BN</strain>
    </source>
</reference>
<dbReference type="Pfam" id="PF04803">
    <property type="entry name" value="Cor1"/>
    <property type="match status" value="1"/>
</dbReference>
<evidence type="ECO:0000313" key="4">
    <source>
        <dbReference type="EMBL" id="EDL82844.1"/>
    </source>
</evidence>
<feature type="domain" description="XLR/SYCP3/FAM9" evidence="3">
    <location>
        <begin position="60"/>
        <end position="188"/>
    </location>
</feature>
<dbReference type="InterPro" id="IPR051443">
    <property type="entry name" value="XLR/SYCP3"/>
</dbReference>
<organism evidence="4">
    <name type="scientific">Rattus norvegicus</name>
    <name type="common">Rat</name>
    <dbReference type="NCBI Taxonomy" id="10116"/>
    <lineage>
        <taxon>Eukaryota</taxon>
        <taxon>Metazoa</taxon>
        <taxon>Chordata</taxon>
        <taxon>Craniata</taxon>
        <taxon>Vertebrata</taxon>
        <taxon>Euteleostomi</taxon>
        <taxon>Mammalia</taxon>
        <taxon>Eutheria</taxon>
        <taxon>Euarchontoglires</taxon>
        <taxon>Glires</taxon>
        <taxon>Rodentia</taxon>
        <taxon>Myomorpha</taxon>
        <taxon>Muroidea</taxon>
        <taxon>Muridae</taxon>
        <taxon>Murinae</taxon>
        <taxon>Rattus</taxon>
    </lineage>
</organism>
<feature type="compositionally biased region" description="Low complexity" evidence="2">
    <location>
        <begin position="39"/>
        <end position="52"/>
    </location>
</feature>
<dbReference type="AlphaFoldDB" id="A6KSZ1"/>